<name>A0A1I7GAQ2_9BACT</name>
<reference evidence="7" key="1">
    <citation type="submission" date="2016-10" db="EMBL/GenBank/DDBJ databases">
        <authorList>
            <person name="Varghese N."/>
        </authorList>
    </citation>
    <scope>NUCLEOTIDE SEQUENCE [LARGE SCALE GENOMIC DNA]</scope>
    <source>
        <strain evidence="7">DSM 18820</strain>
    </source>
</reference>
<dbReference type="SUPFAM" id="SSF54001">
    <property type="entry name" value="Cysteine proteinases"/>
    <property type="match status" value="1"/>
</dbReference>
<dbReference type="AlphaFoldDB" id="A0A1I7GAQ2"/>
<keyword evidence="4" id="KW-0788">Thiol protease</keyword>
<dbReference type="Gene3D" id="2.30.30.40">
    <property type="entry name" value="SH3 Domains"/>
    <property type="match status" value="1"/>
</dbReference>
<dbReference type="EMBL" id="FPCA01000001">
    <property type="protein sequence ID" value="SFU45529.1"/>
    <property type="molecule type" value="Genomic_DNA"/>
</dbReference>
<dbReference type="InterPro" id="IPR051202">
    <property type="entry name" value="Peptidase_C40"/>
</dbReference>
<keyword evidence="3 6" id="KW-0378">Hydrolase</keyword>
<organism evidence="6 7">
    <name type="scientific">Pontibacter akesuensis</name>
    <dbReference type="NCBI Taxonomy" id="388950"/>
    <lineage>
        <taxon>Bacteria</taxon>
        <taxon>Pseudomonadati</taxon>
        <taxon>Bacteroidota</taxon>
        <taxon>Cytophagia</taxon>
        <taxon>Cytophagales</taxon>
        <taxon>Hymenobacteraceae</taxon>
        <taxon>Pontibacter</taxon>
    </lineage>
</organism>
<keyword evidence="2" id="KW-0645">Protease</keyword>
<accession>A0A1I7GAQ2</accession>
<dbReference type="Gene3D" id="3.90.1720.10">
    <property type="entry name" value="endopeptidase domain like (from Nostoc punctiforme)"/>
    <property type="match status" value="1"/>
</dbReference>
<comment type="similarity">
    <text evidence="1">Belongs to the peptidase C40 family.</text>
</comment>
<dbReference type="InterPro" id="IPR041382">
    <property type="entry name" value="SH3_16"/>
</dbReference>
<evidence type="ECO:0000313" key="6">
    <source>
        <dbReference type="EMBL" id="SFU45529.1"/>
    </source>
</evidence>
<dbReference type="RefSeq" id="WP_071890946.1">
    <property type="nucleotide sequence ID" value="NZ_BMXC01000001.1"/>
</dbReference>
<sequence>MDYGIGMLSVAPMRAETSDRAEIVTQLLFGECYEVVAQEGNWRCLQLATDGYRGWIDFKLHTPVSEEYYKAWCQTKHSRSLDLLQTVQQGEVQIPIGIGSYLPFFDGQHIRVNEERLAITGTVVAPDATQTPDELIAVAHRFLKFPYLWGGKSVFGIDCSGFTQQVFGICGYQLPRDAYQQALHGEEVHFVTQAQPGDLAFFSNPEGRITHVGIVLEGQQIMHAHGEVRVDKLDHNGIYNANLKRYTHNLRIIKRISF</sequence>
<dbReference type="PANTHER" id="PTHR47053:SF1">
    <property type="entry name" value="MUREIN DD-ENDOPEPTIDASE MEPH-RELATED"/>
    <property type="match status" value="1"/>
</dbReference>
<dbReference type="GO" id="GO:0008234">
    <property type="term" value="F:cysteine-type peptidase activity"/>
    <property type="evidence" value="ECO:0007669"/>
    <property type="project" value="UniProtKB-KW"/>
</dbReference>
<keyword evidence="7" id="KW-1185">Reference proteome</keyword>
<dbReference type="Proteomes" id="UP000182491">
    <property type="component" value="Unassembled WGS sequence"/>
</dbReference>
<dbReference type="Pfam" id="PF18348">
    <property type="entry name" value="SH3_16"/>
    <property type="match status" value="1"/>
</dbReference>
<dbReference type="InterPro" id="IPR038765">
    <property type="entry name" value="Papain-like_cys_pep_sf"/>
</dbReference>
<dbReference type="PANTHER" id="PTHR47053">
    <property type="entry name" value="MUREIN DD-ENDOPEPTIDASE MEPH-RELATED"/>
    <property type="match status" value="1"/>
</dbReference>
<evidence type="ECO:0000256" key="1">
    <source>
        <dbReference type="ARBA" id="ARBA00007074"/>
    </source>
</evidence>
<evidence type="ECO:0000256" key="4">
    <source>
        <dbReference type="ARBA" id="ARBA00022807"/>
    </source>
</evidence>
<dbReference type="InterPro" id="IPR000064">
    <property type="entry name" value="NLP_P60_dom"/>
</dbReference>
<dbReference type="Pfam" id="PF00877">
    <property type="entry name" value="NLPC_P60"/>
    <property type="match status" value="1"/>
</dbReference>
<proteinExistence type="inferred from homology"/>
<dbReference type="GO" id="GO:0006508">
    <property type="term" value="P:proteolysis"/>
    <property type="evidence" value="ECO:0007669"/>
    <property type="project" value="UniProtKB-KW"/>
</dbReference>
<evidence type="ECO:0000256" key="3">
    <source>
        <dbReference type="ARBA" id="ARBA00022801"/>
    </source>
</evidence>
<gene>
    <name evidence="6" type="ORF">SAMN04487941_0873</name>
</gene>
<feature type="domain" description="NlpC/P60" evidence="5">
    <location>
        <begin position="129"/>
        <end position="257"/>
    </location>
</feature>
<evidence type="ECO:0000313" key="7">
    <source>
        <dbReference type="Proteomes" id="UP000182491"/>
    </source>
</evidence>
<protein>
    <submittedName>
        <fullName evidence="6">Cell wall-associated hydrolase, NlpC family</fullName>
    </submittedName>
</protein>
<dbReference type="STRING" id="388950.GCA_001611675_04009"/>
<dbReference type="PROSITE" id="PS51935">
    <property type="entry name" value="NLPC_P60"/>
    <property type="match status" value="1"/>
</dbReference>
<evidence type="ECO:0000259" key="5">
    <source>
        <dbReference type="PROSITE" id="PS51935"/>
    </source>
</evidence>
<evidence type="ECO:0000256" key="2">
    <source>
        <dbReference type="ARBA" id="ARBA00022670"/>
    </source>
</evidence>